<evidence type="ECO:0000313" key="2">
    <source>
        <dbReference type="EMBL" id="OXA93077.1"/>
    </source>
</evidence>
<dbReference type="InterPro" id="IPR026341">
    <property type="entry name" value="T9SS_type_B"/>
</dbReference>
<dbReference type="InterPro" id="IPR049804">
    <property type="entry name" value="Choice_anch_L"/>
</dbReference>
<dbReference type="OrthoDB" id="9765926at2"/>
<name>A0A226HFN2_9FLAO</name>
<proteinExistence type="predicted"/>
<dbReference type="RefSeq" id="WP_089049198.1">
    <property type="nucleotide sequence ID" value="NZ_FXTV01000015.1"/>
</dbReference>
<keyword evidence="3" id="KW-1185">Reference proteome</keyword>
<evidence type="ECO:0008006" key="4">
    <source>
        <dbReference type="Google" id="ProtNLM"/>
    </source>
</evidence>
<dbReference type="NCBIfam" id="TIGR04131">
    <property type="entry name" value="Bac_Flav_CTERM"/>
    <property type="match status" value="1"/>
</dbReference>
<accession>A0A226HFN2</accession>
<evidence type="ECO:0000313" key="3">
    <source>
        <dbReference type="Proteomes" id="UP000198345"/>
    </source>
</evidence>
<dbReference type="Proteomes" id="UP000198345">
    <property type="component" value="Unassembled WGS sequence"/>
</dbReference>
<evidence type="ECO:0000256" key="1">
    <source>
        <dbReference type="SAM" id="SignalP"/>
    </source>
</evidence>
<dbReference type="EMBL" id="MUGW01000016">
    <property type="protein sequence ID" value="OXA93077.1"/>
    <property type="molecule type" value="Genomic_DNA"/>
</dbReference>
<reference evidence="2 3" key="1">
    <citation type="submission" date="2016-11" db="EMBL/GenBank/DDBJ databases">
        <title>Whole genomes of Flavobacteriaceae.</title>
        <authorList>
            <person name="Stine C."/>
            <person name="Li C."/>
            <person name="Tadesse D."/>
        </authorList>
    </citation>
    <scope>NUCLEOTIDE SEQUENCE [LARGE SCALE GENOMIC DNA]</scope>
    <source>
        <strain evidence="2 3">DSM 18292</strain>
    </source>
</reference>
<sequence length="783" mass="86292">MRHFKIFLLVLGMVLCYSTMNAQSIIVDDSKTAQELVTNILINSSCINVQSVSATGNPQTGAQSYAYFSSGTSNFPFPSGIVLSTGPSKNTEGPFVQSTSIGVKNDSWQGDNDLNRALNIAESKQATVLEFDFVPLTNTISFDYIFASNEYQSYFPCIYSDGFAFLIKKAGTSEEYKNLAVLPRTTIPVSATTVHPKIESVTVNNRTYDGCDPLNVNYYNGNNTISSPINFAGQTVVMNVETEVEANVTYHLKLVIADDKTGQYNSAVFIDAGSFLSKIKFGEDKTAANGNPACYGESVLLDTQLNNTSNTFKWFKKDNANNYTLIPSATNSTYSAQDEGTYKVEVMLNGTTCVSTGELKIEYAPDFSVSNAAIFQCDEDADGYTIFNLNKVNNIIKNNASQFVNSGYYESLTDAQSKTNPISNPEQYKNKAANQIVFGRVENSFGCFKVAEVTLQISNTSIPAQNPIATCDGDENQDGLYQFDLNSEVSPQILSGLPPSLTLNYFLTANEAVTETNPLPNIFSNTTPYSQIIYARAINGSDCYGITPITLIVNTFDPPNFENETQYLCKGDEINLTVNTGFNGYLWSTGDTSNSIKITTAGDYSITVKDVNGCEKTKNFKIVASEPATITGTVVKDFSANENTVSVEYTGIGNYEFSLDGTFFQDEPLFTRVSPGIYNAIARDKNGCGFSNSYLFYVIDYPRYFTPNDDGYNDTWFIQNLDQLPKCTISIFDRYGKFLKEMDPNANGWTGRFNGQPLPADDYWFTIAFVDGRVVKGHFSLKR</sequence>
<gene>
    <name evidence="2" type="ORF">B0A66_07300</name>
</gene>
<feature type="signal peptide" evidence="1">
    <location>
        <begin position="1"/>
        <end position="22"/>
    </location>
</feature>
<dbReference type="AlphaFoldDB" id="A0A226HFN2"/>
<protein>
    <recommendedName>
        <fullName evidence="4">T9SS type B sorting domain-containing protein</fullName>
    </recommendedName>
</protein>
<organism evidence="2 3">
    <name type="scientific">Flavobacterium hercynium</name>
    <dbReference type="NCBI Taxonomy" id="387094"/>
    <lineage>
        <taxon>Bacteria</taxon>
        <taxon>Pseudomonadati</taxon>
        <taxon>Bacteroidota</taxon>
        <taxon>Flavobacteriia</taxon>
        <taxon>Flavobacteriales</taxon>
        <taxon>Flavobacteriaceae</taxon>
        <taxon>Flavobacterium</taxon>
    </lineage>
</organism>
<dbReference type="Pfam" id="PF13585">
    <property type="entry name" value="CHU_C"/>
    <property type="match status" value="1"/>
</dbReference>
<feature type="chain" id="PRO_5012533650" description="T9SS type B sorting domain-containing protein" evidence="1">
    <location>
        <begin position="23"/>
        <end position="783"/>
    </location>
</feature>
<dbReference type="NCBIfam" id="NF038133">
    <property type="entry name" value="choice_anch_L"/>
    <property type="match status" value="1"/>
</dbReference>
<comment type="caution">
    <text evidence="2">The sequence shown here is derived from an EMBL/GenBank/DDBJ whole genome shotgun (WGS) entry which is preliminary data.</text>
</comment>
<keyword evidence="1" id="KW-0732">Signal</keyword>